<keyword evidence="2" id="KW-1185">Reference proteome</keyword>
<reference evidence="1 2" key="1">
    <citation type="submission" date="2018-03" db="EMBL/GenBank/DDBJ databases">
        <title>Genomic Encyclopedia of Type Strains, Phase III (KMG-III): the genomes of soil and plant-associated and newly described type strains.</title>
        <authorList>
            <person name="Whitman W."/>
        </authorList>
    </citation>
    <scope>NUCLEOTIDE SEQUENCE [LARGE SCALE GENOMIC DNA]</scope>
    <source>
        <strain evidence="1 2">CGMCC 4.7097</strain>
    </source>
</reference>
<evidence type="ECO:0000313" key="2">
    <source>
        <dbReference type="Proteomes" id="UP000241118"/>
    </source>
</evidence>
<dbReference type="RefSeq" id="WP_219910663.1">
    <property type="nucleotide sequence ID" value="NZ_PYAX01000003.1"/>
</dbReference>
<accession>A0A2P8IES4</accession>
<protein>
    <submittedName>
        <fullName evidence="1">Uncharacterized protein</fullName>
    </submittedName>
</protein>
<proteinExistence type="predicted"/>
<comment type="caution">
    <text evidence="1">The sequence shown here is derived from an EMBL/GenBank/DDBJ whole genome shotgun (WGS) entry which is preliminary data.</text>
</comment>
<sequence>MPIAFDTTGLQQRDQATWVNPANGDQVSLTYFDLVPDLPASLDDLPKLRHDLAVTTGQVGCLIEAHHVRLGDVPALFQVVKVPLPNQPSGQAFIGSFTVPKAGSSAVLKLQAVERGMTGMREAVLVAQLGFEDWVMPHPYAPEVEGRLPFHRGDDPRYDAQFADHPLSRVRAWAHHTIRTARVDPRFAALPPFTPDPGPAPAPAVPEVGSTLTTVVPGLPIGGYLPLWIDDECTFWRMAEPDVVLAKLALGALARTPLTDRRFRDLVALDESSATIMLLNRYRSEDGGIASGTAGLTRVTGLEAHEALTTDTLLEAFRWIGRVSVAAAERGEHVTVEPGTHTGDLAEPYVRLAVQDELSIARTAPTPPTETPMWLGQSSLTSPATRESIEAGGILAMYAMNTWGEHPLRLCLTFTPH</sequence>
<dbReference type="EMBL" id="PYAX01000003">
    <property type="protein sequence ID" value="PSL56957.1"/>
    <property type="molecule type" value="Genomic_DNA"/>
</dbReference>
<dbReference type="AlphaFoldDB" id="A0A2P8IES4"/>
<organism evidence="1 2">
    <name type="scientific">Saccharothrix carnea</name>
    <dbReference type="NCBI Taxonomy" id="1280637"/>
    <lineage>
        <taxon>Bacteria</taxon>
        <taxon>Bacillati</taxon>
        <taxon>Actinomycetota</taxon>
        <taxon>Actinomycetes</taxon>
        <taxon>Pseudonocardiales</taxon>
        <taxon>Pseudonocardiaceae</taxon>
        <taxon>Saccharothrix</taxon>
    </lineage>
</organism>
<dbReference type="Proteomes" id="UP000241118">
    <property type="component" value="Unassembled WGS sequence"/>
</dbReference>
<name>A0A2P8IES4_SACCR</name>
<evidence type="ECO:0000313" key="1">
    <source>
        <dbReference type="EMBL" id="PSL56957.1"/>
    </source>
</evidence>
<gene>
    <name evidence="1" type="ORF">B0I31_103717</name>
</gene>